<dbReference type="RefSeq" id="WP_142930305.1">
    <property type="nucleotide sequence ID" value="NZ_ML660131.1"/>
</dbReference>
<sequence>MKVILKIILVFFVATSSLSTFAVQLEAKVLRTGIYGDGRLFVVLDTAIPEPGCEHPRFDVPGNHPQIDRWLSIALAAEASQTTVKLSTKGCFGGYATMDESTDSYLYIKKG</sequence>
<dbReference type="Proteomes" id="UP000319732">
    <property type="component" value="Unassembled WGS sequence"/>
</dbReference>
<evidence type="ECO:0000313" key="2">
    <source>
        <dbReference type="EMBL" id="TQV65694.1"/>
    </source>
</evidence>
<feature type="chain" id="PRO_5021718433" evidence="1">
    <location>
        <begin position="23"/>
        <end position="111"/>
    </location>
</feature>
<keyword evidence="3" id="KW-1185">Reference proteome</keyword>
<comment type="caution">
    <text evidence="2">The sequence shown here is derived from an EMBL/GenBank/DDBJ whole genome shotgun (WGS) entry which is preliminary data.</text>
</comment>
<dbReference type="OrthoDB" id="5878842at2"/>
<keyword evidence="1" id="KW-0732">Signal</keyword>
<proteinExistence type="predicted"/>
<dbReference type="EMBL" id="VHSG01000056">
    <property type="protein sequence ID" value="TQV65694.1"/>
    <property type="molecule type" value="Genomic_DNA"/>
</dbReference>
<evidence type="ECO:0000256" key="1">
    <source>
        <dbReference type="SAM" id="SignalP"/>
    </source>
</evidence>
<accession>A0A545SL33</accession>
<name>A0A545SL33_9GAMM</name>
<feature type="signal peptide" evidence="1">
    <location>
        <begin position="1"/>
        <end position="22"/>
    </location>
</feature>
<gene>
    <name evidence="2" type="ORF">FKG94_28250</name>
</gene>
<evidence type="ECO:0000313" key="3">
    <source>
        <dbReference type="Proteomes" id="UP000319732"/>
    </source>
</evidence>
<reference evidence="2 3" key="1">
    <citation type="submission" date="2019-06" db="EMBL/GenBank/DDBJ databases">
        <title>Whole genome sequence for Cellvibrionaceae sp. R142.</title>
        <authorList>
            <person name="Wang G."/>
        </authorList>
    </citation>
    <scope>NUCLEOTIDE SEQUENCE [LARGE SCALE GENOMIC DNA]</scope>
    <source>
        <strain evidence="2 3">R142</strain>
    </source>
</reference>
<dbReference type="AlphaFoldDB" id="A0A545SL33"/>
<organism evidence="2 3">
    <name type="scientific">Exilibacterium tricleocarpae</name>
    <dbReference type="NCBI Taxonomy" id="2591008"/>
    <lineage>
        <taxon>Bacteria</taxon>
        <taxon>Pseudomonadati</taxon>
        <taxon>Pseudomonadota</taxon>
        <taxon>Gammaproteobacteria</taxon>
        <taxon>Cellvibrionales</taxon>
        <taxon>Cellvibrionaceae</taxon>
        <taxon>Exilibacterium</taxon>
    </lineage>
</organism>
<protein>
    <submittedName>
        <fullName evidence="2">Uncharacterized protein</fullName>
    </submittedName>
</protein>